<organism evidence="2 3">
    <name type="scientific">Aureobasidium pullulans EXF-150</name>
    <dbReference type="NCBI Taxonomy" id="1043002"/>
    <lineage>
        <taxon>Eukaryota</taxon>
        <taxon>Fungi</taxon>
        <taxon>Dikarya</taxon>
        <taxon>Ascomycota</taxon>
        <taxon>Pezizomycotina</taxon>
        <taxon>Dothideomycetes</taxon>
        <taxon>Dothideomycetidae</taxon>
        <taxon>Dothideales</taxon>
        <taxon>Saccotheciaceae</taxon>
        <taxon>Aureobasidium</taxon>
    </lineage>
</organism>
<dbReference type="Proteomes" id="UP000030706">
    <property type="component" value="Unassembled WGS sequence"/>
</dbReference>
<dbReference type="RefSeq" id="XP_029761775.1">
    <property type="nucleotide sequence ID" value="XM_029909078.1"/>
</dbReference>
<keyword evidence="3" id="KW-1185">Reference proteome</keyword>
<evidence type="ECO:0000313" key="2">
    <source>
        <dbReference type="EMBL" id="KEQ85588.1"/>
    </source>
</evidence>
<dbReference type="HOGENOM" id="CLU_973136_0_0_1"/>
<dbReference type="EMBL" id="KL584980">
    <property type="protein sequence ID" value="KEQ85588.1"/>
    <property type="molecule type" value="Genomic_DNA"/>
</dbReference>
<protein>
    <submittedName>
        <fullName evidence="2">Uncharacterized protein</fullName>
    </submittedName>
</protein>
<name>A0A074XJ98_AURPU</name>
<dbReference type="GeneID" id="40751384"/>
<dbReference type="AlphaFoldDB" id="A0A074XJ98"/>
<feature type="region of interest" description="Disordered" evidence="1">
    <location>
        <begin position="92"/>
        <end position="111"/>
    </location>
</feature>
<evidence type="ECO:0000256" key="1">
    <source>
        <dbReference type="SAM" id="MobiDB-lite"/>
    </source>
</evidence>
<accession>A0A074XJ98</accession>
<gene>
    <name evidence="2" type="ORF">M438DRAFT_391677</name>
</gene>
<sequence length="286" mass="32178">MTDRADSRETLVKHSYPMIGWQSGMALPLLPVTPPKSSIPITQGEICAKRRSRDLSACKKRKTSSQGSGGEDCYVSNLREVSQEFQRGDALPVGHKGLPGHQKHGPGKVPGGKEERMIFLDQMVKDPWRVQSAVKYTSIARVQRSGLLTRVSEVRGLATLRLPGKEQRHTCLMDVTQCIKRCTLTIVAEKLVVDGLSIARTIFGSEGLKEIWQHDQSRDERSFENLPTQGKEEKHGASVDALRWLISQGVVLGHHRQHRRVREMSNNGCVSRWRLLKAQTDGSRWW</sequence>
<reference evidence="2 3" key="1">
    <citation type="journal article" date="2014" name="BMC Genomics">
        <title>Genome sequencing of four Aureobasidium pullulans varieties: biotechnological potential, stress tolerance, and description of new species.</title>
        <authorList>
            <person name="Gostin Ar C."/>
            <person name="Ohm R.A."/>
            <person name="Kogej T."/>
            <person name="Sonjak S."/>
            <person name="Turk M."/>
            <person name="Zajc J."/>
            <person name="Zalar P."/>
            <person name="Grube M."/>
            <person name="Sun H."/>
            <person name="Han J."/>
            <person name="Sharma A."/>
            <person name="Chiniquy J."/>
            <person name="Ngan C.Y."/>
            <person name="Lipzen A."/>
            <person name="Barry K."/>
            <person name="Grigoriev I.V."/>
            <person name="Gunde-Cimerman N."/>
        </authorList>
    </citation>
    <scope>NUCLEOTIDE SEQUENCE [LARGE SCALE GENOMIC DNA]</scope>
    <source>
        <strain evidence="2 3">EXF-150</strain>
    </source>
</reference>
<evidence type="ECO:0000313" key="3">
    <source>
        <dbReference type="Proteomes" id="UP000030706"/>
    </source>
</evidence>
<proteinExistence type="predicted"/>